<dbReference type="Pfam" id="PF00078">
    <property type="entry name" value="RVT_1"/>
    <property type="match status" value="1"/>
</dbReference>
<organism evidence="2 3">
    <name type="scientific">Centaurea solstitialis</name>
    <name type="common">yellow star-thistle</name>
    <dbReference type="NCBI Taxonomy" id="347529"/>
    <lineage>
        <taxon>Eukaryota</taxon>
        <taxon>Viridiplantae</taxon>
        <taxon>Streptophyta</taxon>
        <taxon>Embryophyta</taxon>
        <taxon>Tracheophyta</taxon>
        <taxon>Spermatophyta</taxon>
        <taxon>Magnoliopsida</taxon>
        <taxon>eudicotyledons</taxon>
        <taxon>Gunneridae</taxon>
        <taxon>Pentapetalae</taxon>
        <taxon>asterids</taxon>
        <taxon>campanulids</taxon>
        <taxon>Asterales</taxon>
        <taxon>Asteraceae</taxon>
        <taxon>Carduoideae</taxon>
        <taxon>Cardueae</taxon>
        <taxon>Centaureinae</taxon>
        <taxon>Centaurea</taxon>
    </lineage>
</organism>
<sequence length="176" mass="20328">MASIVNMEVIKQQIIRTSCASSHTEYLMKNKNPLWLNPSFFVSLPFKQNEDVNPTKANYLGMNPHHYKLAVKECSELVDQGIIESTTSPWACEAFYVNKRSKQVRGKLRLVINYQPLNHFLVDDKFPLPQKRSLFQSLANAKVLSKFDLKAGFWQLGIQLDDRPKTAFCIPDHHYQ</sequence>
<dbReference type="InterPro" id="IPR043128">
    <property type="entry name" value="Rev_trsase/Diguanyl_cyclase"/>
</dbReference>
<gene>
    <name evidence="2" type="ORF">OSB04_031112</name>
</gene>
<evidence type="ECO:0000313" key="3">
    <source>
        <dbReference type="Proteomes" id="UP001172457"/>
    </source>
</evidence>
<dbReference type="CDD" id="cd01647">
    <property type="entry name" value="RT_LTR"/>
    <property type="match status" value="1"/>
</dbReference>
<dbReference type="AlphaFoldDB" id="A0AA38S8C0"/>
<reference evidence="2" key="1">
    <citation type="submission" date="2023-03" db="EMBL/GenBank/DDBJ databases">
        <title>Chromosome-scale reference genome and RAD-based genetic map of yellow starthistle (Centaurea solstitialis) reveal putative structural variation and QTLs associated with invader traits.</title>
        <authorList>
            <person name="Reatini B."/>
            <person name="Cang F.A."/>
            <person name="Jiang Q."/>
            <person name="Mckibben M.T.W."/>
            <person name="Barker M.S."/>
            <person name="Rieseberg L.H."/>
            <person name="Dlugosch K.M."/>
        </authorList>
    </citation>
    <scope>NUCLEOTIDE SEQUENCE</scope>
    <source>
        <strain evidence="2">CAN-66</strain>
        <tissue evidence="2">Leaf</tissue>
    </source>
</reference>
<dbReference type="Gene3D" id="3.10.10.10">
    <property type="entry name" value="HIV Type 1 Reverse Transcriptase, subunit A, domain 1"/>
    <property type="match status" value="1"/>
</dbReference>
<dbReference type="InterPro" id="IPR000477">
    <property type="entry name" value="RT_dom"/>
</dbReference>
<evidence type="ECO:0000313" key="2">
    <source>
        <dbReference type="EMBL" id="KAJ9538379.1"/>
    </source>
</evidence>
<protein>
    <recommendedName>
        <fullName evidence="1">Reverse transcriptase domain-containing protein</fullName>
    </recommendedName>
</protein>
<feature type="domain" description="Reverse transcriptase" evidence="1">
    <location>
        <begin position="99"/>
        <end position="173"/>
    </location>
</feature>
<dbReference type="Gene3D" id="3.30.70.270">
    <property type="match status" value="1"/>
</dbReference>
<dbReference type="SUPFAM" id="SSF56672">
    <property type="entry name" value="DNA/RNA polymerases"/>
    <property type="match status" value="1"/>
</dbReference>
<dbReference type="PANTHER" id="PTHR24559:SF450">
    <property type="entry name" value="RNA-DIRECTED DNA POLYMERASE HOMOLOG"/>
    <property type="match status" value="1"/>
</dbReference>
<evidence type="ECO:0000259" key="1">
    <source>
        <dbReference type="Pfam" id="PF00078"/>
    </source>
</evidence>
<dbReference type="Proteomes" id="UP001172457">
    <property type="component" value="Chromosome 8"/>
</dbReference>
<dbReference type="PANTHER" id="PTHR24559">
    <property type="entry name" value="TRANSPOSON TY3-I GAG-POL POLYPROTEIN"/>
    <property type="match status" value="1"/>
</dbReference>
<proteinExistence type="predicted"/>
<dbReference type="InterPro" id="IPR053134">
    <property type="entry name" value="RNA-dir_DNA_polymerase"/>
</dbReference>
<name>A0AA38S8C0_9ASTR</name>
<dbReference type="EMBL" id="JARYMX010000008">
    <property type="protein sequence ID" value="KAJ9538379.1"/>
    <property type="molecule type" value="Genomic_DNA"/>
</dbReference>
<keyword evidence="3" id="KW-1185">Reference proteome</keyword>
<dbReference type="InterPro" id="IPR043502">
    <property type="entry name" value="DNA/RNA_pol_sf"/>
</dbReference>
<comment type="caution">
    <text evidence="2">The sequence shown here is derived from an EMBL/GenBank/DDBJ whole genome shotgun (WGS) entry which is preliminary data.</text>
</comment>
<accession>A0AA38S8C0</accession>